<evidence type="ECO:0000256" key="3">
    <source>
        <dbReference type="ARBA" id="ARBA00022840"/>
    </source>
</evidence>
<keyword evidence="3 6" id="KW-0067">ATP-binding</keyword>
<gene>
    <name evidence="6" type="ORF">FYJ27_06470</name>
</gene>
<dbReference type="GO" id="GO:0003676">
    <property type="term" value="F:nucleic acid binding"/>
    <property type="evidence" value="ECO:0007669"/>
    <property type="project" value="UniProtKB-ARBA"/>
</dbReference>
<accession>A0A844FH47</accession>
<dbReference type="Pfam" id="PF12848">
    <property type="entry name" value="ABC_tran_Xtn"/>
    <property type="match status" value="1"/>
</dbReference>
<dbReference type="FunFam" id="3.40.50.300:FF:000309">
    <property type="entry name" value="ABC transporter ATP-binding protein"/>
    <property type="match status" value="1"/>
</dbReference>
<dbReference type="InterPro" id="IPR003593">
    <property type="entry name" value="AAA+_ATPase"/>
</dbReference>
<dbReference type="FunFam" id="3.40.50.300:FF:000011">
    <property type="entry name" value="Putative ABC transporter ATP-binding component"/>
    <property type="match status" value="1"/>
</dbReference>
<comment type="caution">
    <text evidence="6">The sequence shown here is derived from an EMBL/GenBank/DDBJ whole genome shotgun (WGS) entry which is preliminary data.</text>
</comment>
<proteinExistence type="predicted"/>
<dbReference type="GO" id="GO:0016887">
    <property type="term" value="F:ATP hydrolysis activity"/>
    <property type="evidence" value="ECO:0007669"/>
    <property type="project" value="InterPro"/>
</dbReference>
<dbReference type="InterPro" id="IPR003439">
    <property type="entry name" value="ABC_transporter-like_ATP-bd"/>
</dbReference>
<keyword evidence="1" id="KW-0677">Repeat</keyword>
<dbReference type="AlphaFoldDB" id="A0A844FH47"/>
<dbReference type="PROSITE" id="PS00211">
    <property type="entry name" value="ABC_TRANSPORTER_1"/>
    <property type="match status" value="2"/>
</dbReference>
<dbReference type="GO" id="GO:0005524">
    <property type="term" value="F:ATP binding"/>
    <property type="evidence" value="ECO:0007669"/>
    <property type="project" value="UniProtKB-KW"/>
</dbReference>
<dbReference type="InterPro" id="IPR017871">
    <property type="entry name" value="ABC_transporter-like_CS"/>
</dbReference>
<feature type="domain" description="ABC transporter" evidence="5">
    <location>
        <begin position="4"/>
        <end position="263"/>
    </location>
</feature>
<evidence type="ECO:0000256" key="2">
    <source>
        <dbReference type="ARBA" id="ARBA00022741"/>
    </source>
</evidence>
<dbReference type="InterPro" id="IPR027417">
    <property type="entry name" value="P-loop_NTPase"/>
</dbReference>
<organism evidence="6 7">
    <name type="scientific">Anaerosalibacter bizertensis</name>
    <dbReference type="NCBI Taxonomy" id="932217"/>
    <lineage>
        <taxon>Bacteria</taxon>
        <taxon>Bacillati</taxon>
        <taxon>Bacillota</taxon>
        <taxon>Tissierellia</taxon>
        <taxon>Tissierellales</taxon>
        <taxon>Sporanaerobacteraceae</taxon>
        <taxon>Anaerosalibacter</taxon>
    </lineage>
</organism>
<dbReference type="CDD" id="cd03221">
    <property type="entry name" value="ABCF_EF-3"/>
    <property type="match status" value="2"/>
</dbReference>
<keyword evidence="4" id="KW-0175">Coiled coil</keyword>
<protein>
    <submittedName>
        <fullName evidence="6">ABC-F family ATP-binding cassette domain-containing protein</fullName>
    </submittedName>
</protein>
<dbReference type="Gene3D" id="3.40.50.300">
    <property type="entry name" value="P-loop containing nucleotide triphosphate hydrolases"/>
    <property type="match status" value="2"/>
</dbReference>
<sequence length="635" mass="74000">MIILSCNNISKFYLAKEILKDISFSIDEGEKIGLVGLNGSGKTTLFNILAKEIPKDGGEIYTQKNLRIGYLKQHTQIQSKNTVFNECLKVFEHLIEMEKNLRILEEKISIEGKKGDSETLQNLMEKYSNLSEQFSNQNGYGFKSEIKGTLKGLGFSDEDMDKKVNNLSGGQKSRLALAELLLQKPDLLLLDEPTNHLDIEAISWLEKFLNEYKGSALIISHDRYFLDNVVSRVFHLENLELKTYNGNYTEFMKKRKVEMELLKRQYENQQKEIERQEEIIKRFLNYGGQRYIKQAQSRQKMLDKIKRIDKPLADSKKTKLKFEPKIKSGRDVLAVEDLGKSFDETPLFKDVSFNIYRGEKVGLIGPNGIGKTTLFKIILNNMPPTCGEITLGHHVNIGYFDQEQTDLHLDKTIIDEIWDENPKLDYYQIRTYLSQFLFFGDDIFKEVGDLSGGERSRLALLKLMLSKANFLLMDEPTNHLDIDSKEVLEESLKNYNGTLFVISHDRYFLNTVTDKILELSKDGMEEFLGNYDYYVEKKNQIEEVEEEETKTKTQIKLEKKKERKKIEEKRKIKRKATELENQIILNEEKIVNIDEKLSDPNIYDNLEKVKELTEKREETQRLVEKLYDELINLED</sequence>
<feature type="coiled-coil region" evidence="4">
    <location>
        <begin position="534"/>
        <end position="629"/>
    </location>
</feature>
<evidence type="ECO:0000259" key="5">
    <source>
        <dbReference type="PROSITE" id="PS50893"/>
    </source>
</evidence>
<dbReference type="PANTHER" id="PTHR42855:SF2">
    <property type="entry name" value="DRUG RESISTANCE ABC TRANSPORTER,ATP-BINDING PROTEIN"/>
    <property type="match status" value="1"/>
</dbReference>
<dbReference type="RefSeq" id="WP_154484059.1">
    <property type="nucleotide sequence ID" value="NZ_VULR01000007.1"/>
</dbReference>
<evidence type="ECO:0000256" key="4">
    <source>
        <dbReference type="SAM" id="Coils"/>
    </source>
</evidence>
<dbReference type="SMART" id="SM00382">
    <property type="entry name" value="AAA"/>
    <property type="match status" value="2"/>
</dbReference>
<dbReference type="InterPro" id="IPR051309">
    <property type="entry name" value="ABCF_ATPase"/>
</dbReference>
<dbReference type="InterPro" id="IPR032781">
    <property type="entry name" value="ABC_tran_Xtn"/>
</dbReference>
<reference evidence="6 7" key="1">
    <citation type="submission" date="2019-08" db="EMBL/GenBank/DDBJ databases">
        <title>In-depth cultivation of the pig gut microbiome towards novel bacterial diversity and tailored functional studies.</title>
        <authorList>
            <person name="Wylensek D."/>
            <person name="Hitch T.C.A."/>
            <person name="Clavel T."/>
        </authorList>
    </citation>
    <scope>NUCLEOTIDE SEQUENCE [LARGE SCALE GENOMIC DNA]</scope>
    <source>
        <strain evidence="6 7">Med78-601-WT-4W-RMD-3</strain>
    </source>
</reference>
<dbReference type="SUPFAM" id="SSF52540">
    <property type="entry name" value="P-loop containing nucleoside triphosphate hydrolases"/>
    <property type="match status" value="2"/>
</dbReference>
<dbReference type="OrthoDB" id="9801441at2"/>
<keyword evidence="2" id="KW-0547">Nucleotide-binding</keyword>
<dbReference type="EMBL" id="VULR01000007">
    <property type="protein sequence ID" value="MSS43377.1"/>
    <property type="molecule type" value="Genomic_DNA"/>
</dbReference>
<feature type="domain" description="ABC transporter" evidence="5">
    <location>
        <begin position="333"/>
        <end position="546"/>
    </location>
</feature>
<feature type="coiled-coil region" evidence="4">
    <location>
        <begin position="252"/>
        <end position="286"/>
    </location>
</feature>
<name>A0A844FH47_9FIRM</name>
<dbReference type="PROSITE" id="PS50893">
    <property type="entry name" value="ABC_TRANSPORTER_2"/>
    <property type="match status" value="2"/>
</dbReference>
<evidence type="ECO:0000313" key="6">
    <source>
        <dbReference type="EMBL" id="MSS43377.1"/>
    </source>
</evidence>
<dbReference type="PANTHER" id="PTHR42855">
    <property type="entry name" value="ABC TRANSPORTER ATP-BINDING SUBUNIT"/>
    <property type="match status" value="1"/>
</dbReference>
<evidence type="ECO:0000313" key="7">
    <source>
        <dbReference type="Proteomes" id="UP000462760"/>
    </source>
</evidence>
<dbReference type="Pfam" id="PF00005">
    <property type="entry name" value="ABC_tran"/>
    <property type="match status" value="2"/>
</dbReference>
<evidence type="ECO:0000256" key="1">
    <source>
        <dbReference type="ARBA" id="ARBA00022737"/>
    </source>
</evidence>
<dbReference type="Proteomes" id="UP000462760">
    <property type="component" value="Unassembled WGS sequence"/>
</dbReference>